<dbReference type="AlphaFoldDB" id="L1J2J8"/>
<dbReference type="HOGENOM" id="CLU_2042544_0_0_1"/>
<dbReference type="EMBL" id="JH993014">
    <property type="protein sequence ID" value="EKX42748.1"/>
    <property type="molecule type" value="Genomic_DNA"/>
</dbReference>
<proteinExistence type="predicted"/>
<reference evidence="3" key="3">
    <citation type="submission" date="2016-03" db="UniProtKB">
        <authorList>
            <consortium name="EnsemblProtists"/>
        </authorList>
    </citation>
    <scope>IDENTIFICATION</scope>
</reference>
<feature type="region of interest" description="Disordered" evidence="1">
    <location>
        <begin position="1"/>
        <end position="36"/>
    </location>
</feature>
<sequence>MPKDRRDRDPTDAGEDLKQASSDQQQAPSKVVMRRGKLGGSTLAGWQIGRASSSRLASESGAQESERTFAKMVDCKTLSCDLSEYVPRLCKPNVPAECSSSAGYFWSCFLCLFVQLLAVAL</sequence>
<reference evidence="2 4" key="1">
    <citation type="journal article" date="2012" name="Nature">
        <title>Algal genomes reveal evolutionary mosaicism and the fate of nucleomorphs.</title>
        <authorList>
            <consortium name="DOE Joint Genome Institute"/>
            <person name="Curtis B.A."/>
            <person name="Tanifuji G."/>
            <person name="Burki F."/>
            <person name="Gruber A."/>
            <person name="Irimia M."/>
            <person name="Maruyama S."/>
            <person name="Arias M.C."/>
            <person name="Ball S.G."/>
            <person name="Gile G.H."/>
            <person name="Hirakawa Y."/>
            <person name="Hopkins J.F."/>
            <person name="Kuo A."/>
            <person name="Rensing S.A."/>
            <person name="Schmutz J."/>
            <person name="Symeonidi A."/>
            <person name="Elias M."/>
            <person name="Eveleigh R.J."/>
            <person name="Herman E.K."/>
            <person name="Klute M.J."/>
            <person name="Nakayama T."/>
            <person name="Obornik M."/>
            <person name="Reyes-Prieto A."/>
            <person name="Armbrust E.V."/>
            <person name="Aves S.J."/>
            <person name="Beiko R.G."/>
            <person name="Coutinho P."/>
            <person name="Dacks J.B."/>
            <person name="Durnford D.G."/>
            <person name="Fast N.M."/>
            <person name="Green B.R."/>
            <person name="Grisdale C.J."/>
            <person name="Hempel F."/>
            <person name="Henrissat B."/>
            <person name="Hoppner M.P."/>
            <person name="Ishida K."/>
            <person name="Kim E."/>
            <person name="Koreny L."/>
            <person name="Kroth P.G."/>
            <person name="Liu Y."/>
            <person name="Malik S.B."/>
            <person name="Maier U.G."/>
            <person name="McRose D."/>
            <person name="Mock T."/>
            <person name="Neilson J.A."/>
            <person name="Onodera N.T."/>
            <person name="Poole A.M."/>
            <person name="Pritham E.J."/>
            <person name="Richards T.A."/>
            <person name="Rocap G."/>
            <person name="Roy S.W."/>
            <person name="Sarai C."/>
            <person name="Schaack S."/>
            <person name="Shirato S."/>
            <person name="Slamovits C.H."/>
            <person name="Spencer D.F."/>
            <person name="Suzuki S."/>
            <person name="Worden A.Z."/>
            <person name="Zauner S."/>
            <person name="Barry K."/>
            <person name="Bell C."/>
            <person name="Bharti A.K."/>
            <person name="Crow J.A."/>
            <person name="Grimwood J."/>
            <person name="Kramer R."/>
            <person name="Lindquist E."/>
            <person name="Lucas S."/>
            <person name="Salamov A."/>
            <person name="McFadden G.I."/>
            <person name="Lane C.E."/>
            <person name="Keeling P.J."/>
            <person name="Gray M.W."/>
            <person name="Grigoriev I.V."/>
            <person name="Archibald J.M."/>
        </authorList>
    </citation>
    <scope>NUCLEOTIDE SEQUENCE</scope>
    <source>
        <strain evidence="2 4">CCMP2712</strain>
    </source>
</reference>
<dbReference type="EnsemblProtists" id="EKX42748">
    <property type="protein sequence ID" value="EKX42748"/>
    <property type="gene ID" value="GUITHDRAFT_111118"/>
</dbReference>
<protein>
    <submittedName>
        <fullName evidence="2 3">Uncharacterized protein</fullName>
    </submittedName>
</protein>
<evidence type="ECO:0000313" key="3">
    <source>
        <dbReference type="EnsemblProtists" id="EKX42748"/>
    </source>
</evidence>
<reference evidence="4" key="2">
    <citation type="submission" date="2012-11" db="EMBL/GenBank/DDBJ databases">
        <authorList>
            <person name="Kuo A."/>
            <person name="Curtis B.A."/>
            <person name="Tanifuji G."/>
            <person name="Burki F."/>
            <person name="Gruber A."/>
            <person name="Irimia M."/>
            <person name="Maruyama S."/>
            <person name="Arias M.C."/>
            <person name="Ball S.G."/>
            <person name="Gile G.H."/>
            <person name="Hirakawa Y."/>
            <person name="Hopkins J.F."/>
            <person name="Rensing S.A."/>
            <person name="Schmutz J."/>
            <person name="Symeonidi A."/>
            <person name="Elias M."/>
            <person name="Eveleigh R.J."/>
            <person name="Herman E.K."/>
            <person name="Klute M.J."/>
            <person name="Nakayama T."/>
            <person name="Obornik M."/>
            <person name="Reyes-Prieto A."/>
            <person name="Armbrust E.V."/>
            <person name="Aves S.J."/>
            <person name="Beiko R.G."/>
            <person name="Coutinho P."/>
            <person name="Dacks J.B."/>
            <person name="Durnford D.G."/>
            <person name="Fast N.M."/>
            <person name="Green B.R."/>
            <person name="Grisdale C."/>
            <person name="Hempe F."/>
            <person name="Henrissat B."/>
            <person name="Hoppner M.P."/>
            <person name="Ishida K.-I."/>
            <person name="Kim E."/>
            <person name="Koreny L."/>
            <person name="Kroth P.G."/>
            <person name="Liu Y."/>
            <person name="Malik S.-B."/>
            <person name="Maier U.G."/>
            <person name="McRose D."/>
            <person name="Mock T."/>
            <person name="Neilson J.A."/>
            <person name="Onodera N.T."/>
            <person name="Poole A.M."/>
            <person name="Pritham E.J."/>
            <person name="Richards T.A."/>
            <person name="Rocap G."/>
            <person name="Roy S.W."/>
            <person name="Sarai C."/>
            <person name="Schaack S."/>
            <person name="Shirato S."/>
            <person name="Slamovits C.H."/>
            <person name="Spencer D.F."/>
            <person name="Suzuki S."/>
            <person name="Worden A.Z."/>
            <person name="Zauner S."/>
            <person name="Barry K."/>
            <person name="Bell C."/>
            <person name="Bharti A.K."/>
            <person name="Crow J.A."/>
            <person name="Grimwood J."/>
            <person name="Kramer R."/>
            <person name="Lindquist E."/>
            <person name="Lucas S."/>
            <person name="Salamov A."/>
            <person name="McFadden G.I."/>
            <person name="Lane C.E."/>
            <person name="Keeling P.J."/>
            <person name="Gray M.W."/>
            <person name="Grigoriev I.V."/>
            <person name="Archibald J.M."/>
        </authorList>
    </citation>
    <scope>NUCLEOTIDE SEQUENCE</scope>
    <source>
        <strain evidence="4">CCMP2712</strain>
    </source>
</reference>
<gene>
    <name evidence="2" type="ORF">GUITHDRAFT_111118</name>
</gene>
<evidence type="ECO:0000256" key="1">
    <source>
        <dbReference type="SAM" id="MobiDB-lite"/>
    </source>
</evidence>
<dbReference type="RefSeq" id="XP_005829728.1">
    <property type="nucleotide sequence ID" value="XM_005829671.1"/>
</dbReference>
<dbReference type="GeneID" id="17299416"/>
<feature type="compositionally biased region" description="Basic and acidic residues" evidence="1">
    <location>
        <begin position="1"/>
        <end position="18"/>
    </location>
</feature>
<organism evidence="2">
    <name type="scientific">Guillardia theta (strain CCMP2712)</name>
    <name type="common">Cryptophyte</name>
    <dbReference type="NCBI Taxonomy" id="905079"/>
    <lineage>
        <taxon>Eukaryota</taxon>
        <taxon>Cryptophyceae</taxon>
        <taxon>Pyrenomonadales</taxon>
        <taxon>Geminigeraceae</taxon>
        <taxon>Guillardia</taxon>
    </lineage>
</organism>
<dbReference type="PaxDb" id="55529-EKX42748"/>
<accession>L1J2J8</accession>
<feature type="compositionally biased region" description="Polar residues" evidence="1">
    <location>
        <begin position="19"/>
        <end position="28"/>
    </location>
</feature>
<evidence type="ECO:0000313" key="4">
    <source>
        <dbReference type="Proteomes" id="UP000011087"/>
    </source>
</evidence>
<name>L1J2J8_GUITC</name>
<dbReference type="KEGG" id="gtt:GUITHDRAFT_111118"/>
<dbReference type="Proteomes" id="UP000011087">
    <property type="component" value="Unassembled WGS sequence"/>
</dbReference>
<keyword evidence="4" id="KW-1185">Reference proteome</keyword>
<evidence type="ECO:0000313" key="2">
    <source>
        <dbReference type="EMBL" id="EKX42748.1"/>
    </source>
</evidence>